<proteinExistence type="predicted"/>
<dbReference type="EMBL" id="BARV01011169">
    <property type="protein sequence ID" value="GAI04646.1"/>
    <property type="molecule type" value="Genomic_DNA"/>
</dbReference>
<dbReference type="InterPro" id="IPR014942">
    <property type="entry name" value="AbiEii"/>
</dbReference>
<comment type="caution">
    <text evidence="1">The sequence shown here is derived from an EMBL/GenBank/DDBJ whole genome shotgun (WGS) entry which is preliminary data.</text>
</comment>
<reference evidence="1" key="1">
    <citation type="journal article" date="2014" name="Front. Microbiol.">
        <title>High frequency of phylogenetically diverse reductive dehalogenase-homologous genes in deep subseafloor sedimentary metagenomes.</title>
        <authorList>
            <person name="Kawai M."/>
            <person name="Futagami T."/>
            <person name="Toyoda A."/>
            <person name="Takaki Y."/>
            <person name="Nishi S."/>
            <person name="Hori S."/>
            <person name="Arai W."/>
            <person name="Tsubouchi T."/>
            <person name="Morono Y."/>
            <person name="Uchiyama I."/>
            <person name="Ito T."/>
            <person name="Fujiyama A."/>
            <person name="Inagaki F."/>
            <person name="Takami H."/>
        </authorList>
    </citation>
    <scope>NUCLEOTIDE SEQUENCE</scope>
    <source>
        <strain evidence="1">Expedition CK06-06</strain>
    </source>
</reference>
<protein>
    <recommendedName>
        <fullName evidence="2">Nucleotidyl transferase AbiEii/AbiGii toxin family protein</fullName>
    </recommendedName>
</protein>
<dbReference type="Pfam" id="PF08843">
    <property type="entry name" value="AbiEii"/>
    <property type="match status" value="1"/>
</dbReference>
<evidence type="ECO:0000313" key="1">
    <source>
        <dbReference type="EMBL" id="GAI04646.1"/>
    </source>
</evidence>
<organism evidence="1">
    <name type="scientific">marine sediment metagenome</name>
    <dbReference type="NCBI Taxonomy" id="412755"/>
    <lineage>
        <taxon>unclassified sequences</taxon>
        <taxon>metagenomes</taxon>
        <taxon>ecological metagenomes</taxon>
    </lineage>
</organism>
<accession>X1LFM2</accession>
<feature type="non-terminal residue" evidence="1">
    <location>
        <position position="230"/>
    </location>
</feature>
<sequence>MTILKSYGEFIVVIGGWVPYFLLEAHRPEEVDFAHVGSIDIDLVINPDVIDEAKYETIARMLLKRGYEPSKEILYQFERIVRSDIDGREYTVGIDFLTPQPPKGQRRTHRHRQIQPDLRARNLKGAEIALELNQKVSLVGILPGDGKTELDFKMASLASFFALKGFAFGERYREKDAYDIYALCDYYKEGPVSVAEEIRPKREIDIVKRGLNAIRNRFRSPEAEGPSWAV</sequence>
<gene>
    <name evidence="1" type="ORF">S06H3_21303</name>
</gene>
<evidence type="ECO:0008006" key="2">
    <source>
        <dbReference type="Google" id="ProtNLM"/>
    </source>
</evidence>
<name>X1LFM2_9ZZZZ</name>
<dbReference type="AlphaFoldDB" id="X1LFM2"/>